<comment type="caution">
    <text evidence="1">The sequence shown here is derived from an EMBL/GenBank/DDBJ whole genome shotgun (WGS) entry which is preliminary data.</text>
</comment>
<proteinExistence type="predicted"/>
<evidence type="ECO:0000313" key="1">
    <source>
        <dbReference type="EMBL" id="GAA3624596.1"/>
    </source>
</evidence>
<dbReference type="EMBL" id="BAAAZO010000009">
    <property type="protein sequence ID" value="GAA3624596.1"/>
    <property type="molecule type" value="Genomic_DNA"/>
</dbReference>
<name>A0ABP7A465_9ACTN</name>
<dbReference type="Proteomes" id="UP001501074">
    <property type="component" value="Unassembled WGS sequence"/>
</dbReference>
<gene>
    <name evidence="1" type="ORF">GCM10022223_47090</name>
</gene>
<dbReference type="RefSeq" id="WP_231487785.1">
    <property type="nucleotide sequence ID" value="NZ_BAAAZO010000009.1"/>
</dbReference>
<evidence type="ECO:0000313" key="2">
    <source>
        <dbReference type="Proteomes" id="UP001501074"/>
    </source>
</evidence>
<keyword evidence="2" id="KW-1185">Reference proteome</keyword>
<accession>A0ABP7A465</accession>
<protein>
    <submittedName>
        <fullName evidence="1">Uncharacterized protein</fullName>
    </submittedName>
</protein>
<sequence length="76" mass="7974">MQDQIIHAGRRVRCGQCNALVSSESLANGKCGACAVQPTLPLRDNQGRFFSGQREVCMPGTRGGLVGSLVMVGGLL</sequence>
<organism evidence="1 2">
    <name type="scientific">Kineosporia mesophila</name>
    <dbReference type="NCBI Taxonomy" id="566012"/>
    <lineage>
        <taxon>Bacteria</taxon>
        <taxon>Bacillati</taxon>
        <taxon>Actinomycetota</taxon>
        <taxon>Actinomycetes</taxon>
        <taxon>Kineosporiales</taxon>
        <taxon>Kineosporiaceae</taxon>
        <taxon>Kineosporia</taxon>
    </lineage>
</organism>
<reference evidence="2" key="1">
    <citation type="journal article" date="2019" name="Int. J. Syst. Evol. Microbiol.">
        <title>The Global Catalogue of Microorganisms (GCM) 10K type strain sequencing project: providing services to taxonomists for standard genome sequencing and annotation.</title>
        <authorList>
            <consortium name="The Broad Institute Genomics Platform"/>
            <consortium name="The Broad Institute Genome Sequencing Center for Infectious Disease"/>
            <person name="Wu L."/>
            <person name="Ma J."/>
        </authorList>
    </citation>
    <scope>NUCLEOTIDE SEQUENCE [LARGE SCALE GENOMIC DNA]</scope>
    <source>
        <strain evidence="2">JCM 16902</strain>
    </source>
</reference>